<comment type="caution">
    <text evidence="5">The sequence shown here is derived from an EMBL/GenBank/DDBJ whole genome shotgun (WGS) entry which is preliminary data.</text>
</comment>
<dbReference type="OrthoDB" id="9767116at2"/>
<organism evidence="5 6">
    <name type="scientific">Litorilinea aerophila</name>
    <dbReference type="NCBI Taxonomy" id="1204385"/>
    <lineage>
        <taxon>Bacteria</taxon>
        <taxon>Bacillati</taxon>
        <taxon>Chloroflexota</taxon>
        <taxon>Caldilineae</taxon>
        <taxon>Caldilineales</taxon>
        <taxon>Caldilineaceae</taxon>
        <taxon>Litorilinea</taxon>
    </lineage>
</organism>
<dbReference type="InterPro" id="IPR001599">
    <property type="entry name" value="Macroglobln_a2"/>
</dbReference>
<dbReference type="InterPro" id="IPR041246">
    <property type="entry name" value="Bact_MG10"/>
</dbReference>
<dbReference type="Pfam" id="PF07678">
    <property type="entry name" value="TED_complement"/>
    <property type="match status" value="1"/>
</dbReference>
<evidence type="ECO:0008006" key="7">
    <source>
        <dbReference type="Google" id="ProtNLM"/>
    </source>
</evidence>
<accession>A0A540VKD4</accession>
<dbReference type="Pfam" id="PF13205">
    <property type="entry name" value="Big_5"/>
    <property type="match status" value="3"/>
</dbReference>
<comment type="similarity">
    <text evidence="1">Belongs to the protease inhibitor I39 (alpha-2-macroglobulin) family. Bacterial alpha-2-macroglobulin subfamily.</text>
</comment>
<evidence type="ECO:0000313" key="5">
    <source>
        <dbReference type="EMBL" id="TQE97228.1"/>
    </source>
</evidence>
<dbReference type="Pfam" id="PF17962">
    <property type="entry name" value="bMG6"/>
    <property type="match status" value="1"/>
</dbReference>
<dbReference type="Pfam" id="PF01835">
    <property type="entry name" value="MG2"/>
    <property type="match status" value="1"/>
</dbReference>
<keyword evidence="6" id="KW-1185">Reference proteome</keyword>
<dbReference type="InterPro" id="IPR021868">
    <property type="entry name" value="Alpha_2_Macroglob_MG3"/>
</dbReference>
<dbReference type="InterPro" id="IPR051802">
    <property type="entry name" value="YfhM-like"/>
</dbReference>
<dbReference type="InterPro" id="IPR002890">
    <property type="entry name" value="MG2"/>
</dbReference>
<dbReference type="InterPro" id="IPR008930">
    <property type="entry name" value="Terpenoid_cyclase/PrenylTrfase"/>
</dbReference>
<dbReference type="GO" id="GO:0005615">
    <property type="term" value="C:extracellular space"/>
    <property type="evidence" value="ECO:0007669"/>
    <property type="project" value="InterPro"/>
</dbReference>
<dbReference type="InterPro" id="IPR041462">
    <property type="entry name" value="Bact_A2M_MG6"/>
</dbReference>
<dbReference type="Gene3D" id="2.60.40.1930">
    <property type="match status" value="1"/>
</dbReference>
<dbReference type="PANTHER" id="PTHR40094">
    <property type="entry name" value="ALPHA-2-MACROGLOBULIN HOMOLOG"/>
    <property type="match status" value="1"/>
</dbReference>
<dbReference type="SMART" id="SM01360">
    <property type="entry name" value="A2M"/>
    <property type="match status" value="1"/>
</dbReference>
<dbReference type="Pfam" id="PF17973">
    <property type="entry name" value="bMG10"/>
    <property type="match status" value="1"/>
</dbReference>
<dbReference type="SMART" id="SM01419">
    <property type="entry name" value="Thiol-ester_cl"/>
    <property type="match status" value="1"/>
</dbReference>
<dbReference type="InterPro" id="IPR011626">
    <property type="entry name" value="Alpha-macroglobulin_TED"/>
</dbReference>
<protein>
    <recommendedName>
        <fullName evidence="7">Alpha-2-macroglobulin</fullName>
    </recommendedName>
</protein>
<dbReference type="InterPro" id="IPR011625">
    <property type="entry name" value="A2M_N_BRD"/>
</dbReference>
<name>A0A540VKD4_9CHLR</name>
<feature type="domain" description="Alpha-2-macroglobulin" evidence="4">
    <location>
        <begin position="1303"/>
        <end position="1396"/>
    </location>
</feature>
<dbReference type="Pfam" id="PF07703">
    <property type="entry name" value="A2M_BRD"/>
    <property type="match status" value="1"/>
</dbReference>
<dbReference type="InterPro" id="IPR032812">
    <property type="entry name" value="SbsA_Ig"/>
</dbReference>
<dbReference type="GO" id="GO:0004866">
    <property type="term" value="F:endopeptidase inhibitor activity"/>
    <property type="evidence" value="ECO:0007669"/>
    <property type="project" value="InterPro"/>
</dbReference>
<evidence type="ECO:0000313" key="6">
    <source>
        <dbReference type="Proteomes" id="UP000317371"/>
    </source>
</evidence>
<dbReference type="SMART" id="SM01359">
    <property type="entry name" value="A2M_N_2"/>
    <property type="match status" value="1"/>
</dbReference>
<evidence type="ECO:0000256" key="2">
    <source>
        <dbReference type="ARBA" id="ARBA00022729"/>
    </source>
</evidence>
<proteinExistence type="inferred from homology"/>
<sequence length="2009" mass="218227">MNPIRQINPNPGGIPMQRTRRYLPLLLLLLFTLGLTASCTGRPSASTQGAAFTPKTELRMLPAAARQAAPAALPPVLMESTPPDGASWHGGPVVLTFDQPMDPESAASVSVEPALGGDVAVEENRIIFTPGEDPIPGQRYTLRVDVDARSAAGTPLTAPVELSLMAALPLQVTATQPSDGAVDVSTDGQIVVIFNRPVVPLTGLEEQANLPQPLTLEPAVEGTGTWLNTSVYAFTPARGLAGATQYRATVADVSAVGGETLEAPYVFTFTTAAPTVVQATPAGELVRPDSAIQVVFSQAMDPASTEAAFAVHPLDDPTPLAGELAWNSAHTTLTFTPTAPLDFGVTYVITVDETAQPASRQGSLRGAFRQEFTVVPLPAVALTDPVDGEEKVSPDRSVFIRFNAPVSPTLVLQNVTVTPVLSTTRVYSYYAEYNNELTLSWFKEPNTTYTVTVGAAIADEYGNTLGQDYVFSFTTGDYPPFVRLSLDRFTHFSAYTQTQASLLYRNVDDIQVDLYRLPETELFKLTGSNQWQVWDSYQVPNPEANRVWSRHYQPVEERNVTIRQVITLTDEAGNVLPPGAYLLEARMPRGQSPQEAAPGQYQAVVLLSNHNLVVKKSLDGASLAWLTDLQTGQAVPDTEIRFYADGELLGQAVTDEGGVATAQLSFPPDRNWVPLLAVAGTPGEADYAVVSSEWSSGIAIWDFNLPGGYSLERYQSYFYTDRPIYRPGQTVYWKGIVRELVDDQYRLPPTDLPIIVTIRDDRGNAVFTQEYTPDSVGTLTGELALAPEATTGYYYLEARMQVTPEQFVYGATSFQVAAYEKPEFQISVTPDQPAYVQGDTVRITVQADYFSGGALANAPVTWRLLSEPYHFYWEQAPRGRAYSFMPFDPAQERYDPYQAFFYLGLIQEGEGHTDGNGTFVIELPADIAQVAQSQNWTFDVTVQSPTNQWVSGRTTVPVHKGEFYVGLSPQEYVVTVGQDSTVDLVTVTPQGEPYPGATLEVVAYEFVWNSVYEQAADGSYRWTTSVERTLVFTETVTTDRRGSAAITWTPPRGGQYQVVATGQDDRGNPVSSSVFIWVSSEEFVAWPRENNDRMELVADRTLYAPGDTAQILVPSPFQGPVQALVTIERGGVLESQVITLNGNSETLEIPITADYIPNVYVGVILVKGVDETNPTPAMRVGYVQLAVDTSQKELGIQITPSATTVRPGDTVTYTLTVTDSTGQPVAGVDLSAAVVDKAVLSLAQGDIRSLLDVFYTQRPLAVSTGALLVINRDRLSQQLSEGAKGGGGGGPGGLEIRQDFPDIAYWQAHLITDENGQVQFAVTLPDNLTTWRLAVKAITADTRVGDAVYDVVATKELQVRPILPRFFTAGDRVQIGAVVLNATDQALAEGHFSVAVSGGVLGTAETTRSLTLDANGQARFDFPLEVPSTAEQVVITFTAQAGSLADGVRVALPVVRYETPETVATAGEVPAESGSVLEAIRLPAGATDNGQLVVNVEPSLAAGLVDGLSYLRHFPYECNEQTVSRFLPNLFTVRALRTLGIENEALSNNLSYQVGIAVQRLTSRQNPDGGWGFWPGEASSPFITTYVLWGLSSAQEMGYTVPASVLQNGVNYLESTFLAPKDVQENWRLNEMAFTHFVLSEMGQGDPGRVATLYDVRERLGHYGKAFLAMALDNLDEDGGLNVRTQTLLDDLVGAARITATGASWHEETVDWWTLNSDVRTTAIVLGALARLDPGHPLLPQVVRWLMEQRKNGRWATTQENAWSIIGLTDWLAASGELQADYSWSVLLNGRELGSGAVGPENLTDKVRLQVAVADLLRSEANALQFNRTGDTGRLYYTTYLTYYQDALAVEARDRGIVVDRRFDLPGPSPRLGVSSAAVGDVISVTVTIVAPTDLHQLLVEVPIPAGTEPIDTSLATTSLANQGPEFGPVEDVGVPQPAWRYWLPSNVDIRDDKVALFASYVQAGTYQYTFQVRASIPGEFRVLPAYAEQMYFNEVWGRSSGALFTVTE</sequence>
<dbReference type="EMBL" id="VIGC01000004">
    <property type="protein sequence ID" value="TQE97228.1"/>
    <property type="molecule type" value="Genomic_DNA"/>
</dbReference>
<dbReference type="PANTHER" id="PTHR40094:SF1">
    <property type="entry name" value="UBIQUITIN DOMAIN-CONTAINING PROTEIN"/>
    <property type="match status" value="1"/>
</dbReference>
<reference evidence="5 6" key="1">
    <citation type="submission" date="2019-06" db="EMBL/GenBank/DDBJ databases">
        <title>Genome sequence of Litorilinea aerophila BAA-2444.</title>
        <authorList>
            <person name="Maclea K.S."/>
            <person name="Maurais E.G."/>
            <person name="Iannazzi L.C."/>
        </authorList>
    </citation>
    <scope>NUCLEOTIDE SEQUENCE [LARGE SCALE GENOMIC DNA]</scope>
    <source>
        <strain evidence="5 6">ATCC BAA-2444</strain>
    </source>
</reference>
<dbReference type="InParanoid" id="A0A540VKD4"/>
<evidence type="ECO:0000259" key="4">
    <source>
        <dbReference type="SMART" id="SM01360"/>
    </source>
</evidence>
<dbReference type="Gene3D" id="2.60.40.3710">
    <property type="match status" value="2"/>
</dbReference>
<dbReference type="Pfam" id="PF11974">
    <property type="entry name" value="bMG3"/>
    <property type="match status" value="1"/>
</dbReference>
<dbReference type="SUPFAM" id="SSF48239">
    <property type="entry name" value="Terpenoid cyclases/Protein prenyltransferases"/>
    <property type="match status" value="1"/>
</dbReference>
<dbReference type="InterPro" id="IPR047565">
    <property type="entry name" value="Alpha-macroglob_thiol-ester_cl"/>
</dbReference>
<feature type="domain" description="Alpha-2-macroglobulin bait region" evidence="3">
    <location>
        <begin position="1094"/>
        <end position="1242"/>
    </location>
</feature>
<dbReference type="Gene3D" id="1.50.10.20">
    <property type="match status" value="1"/>
</dbReference>
<evidence type="ECO:0000259" key="3">
    <source>
        <dbReference type="SMART" id="SM01359"/>
    </source>
</evidence>
<evidence type="ECO:0000256" key="1">
    <source>
        <dbReference type="ARBA" id="ARBA00010556"/>
    </source>
</evidence>
<dbReference type="Gene3D" id="2.20.130.20">
    <property type="match status" value="1"/>
</dbReference>
<gene>
    <name evidence="5" type="ORF">FKZ61_04225</name>
</gene>
<dbReference type="Pfam" id="PF00207">
    <property type="entry name" value="A2M"/>
    <property type="match status" value="1"/>
</dbReference>
<keyword evidence="2" id="KW-0732">Signal</keyword>
<dbReference type="Proteomes" id="UP000317371">
    <property type="component" value="Unassembled WGS sequence"/>
</dbReference>
<dbReference type="CDD" id="cd02891">
    <property type="entry name" value="A2M_like"/>
    <property type="match status" value="1"/>
</dbReference>